<keyword evidence="5" id="KW-0489">Methyltransferase</keyword>
<dbReference type="UniPathway" id="UPA00753"/>
<keyword evidence="7" id="KW-0949">S-adenosyl-L-methionine</keyword>
<keyword evidence="19" id="KW-1185">Reference proteome</keyword>
<dbReference type="GO" id="GO:0000773">
    <property type="term" value="F:phosphatidyl-N-methylethanolamine N-methyltransferase activity"/>
    <property type="evidence" value="ECO:0007669"/>
    <property type="project" value="UniProtKB-EC"/>
</dbReference>
<proteinExistence type="predicted"/>
<dbReference type="AlphaFoldDB" id="A2EGZ1"/>
<keyword evidence="8 16" id="KW-0812">Transmembrane</keyword>
<dbReference type="RefSeq" id="XP_001320262.1">
    <property type="nucleotide sequence ID" value="XM_001320227.1"/>
</dbReference>
<evidence type="ECO:0000256" key="7">
    <source>
        <dbReference type="ARBA" id="ARBA00022691"/>
    </source>
</evidence>
<dbReference type="Proteomes" id="UP000001542">
    <property type="component" value="Unassembled WGS sequence"/>
</dbReference>
<dbReference type="InParanoid" id="A2EGZ1"/>
<evidence type="ECO:0000256" key="10">
    <source>
        <dbReference type="ARBA" id="ARBA00022989"/>
    </source>
</evidence>
<dbReference type="GO" id="GO:0032259">
    <property type="term" value="P:methylation"/>
    <property type="evidence" value="ECO:0007669"/>
    <property type="project" value="UniProtKB-KW"/>
</dbReference>
<accession>A2EGZ1</accession>
<sequence>MLSILIIPCLLIATGAQAWAYTNPESFNQQFDQQKLIACVVTCYFISLLFFILIGSRKGFNKHGIWMAIPLLSIGSYLTFYSTKKIGIDRTFFGEQLGTLEGKEHETSFPFSLNHCMYKGELLLVFGFWSLFYPSKELTFVAGTWICLLLIQMYIESPQ</sequence>
<keyword evidence="14" id="KW-1208">Phospholipid metabolism</keyword>
<dbReference type="STRING" id="5722.A2EGZ1"/>
<keyword evidence="9" id="KW-0256">Endoplasmic reticulum</keyword>
<dbReference type="VEuPathDB" id="TrichDB:TVAG_463190"/>
<feature type="transmembrane region" description="Helical" evidence="16">
    <location>
        <begin position="65"/>
        <end position="83"/>
    </location>
</feature>
<evidence type="ECO:0000256" key="3">
    <source>
        <dbReference type="ARBA" id="ARBA00005189"/>
    </source>
</evidence>
<name>A2EGZ1_TRIV3</name>
<feature type="transmembrane region" description="Helical" evidence="16">
    <location>
        <begin position="138"/>
        <end position="155"/>
    </location>
</feature>
<dbReference type="VEuPathDB" id="TrichDB:TVAGG3_0078190"/>
<evidence type="ECO:0000256" key="16">
    <source>
        <dbReference type="SAM" id="Phobius"/>
    </source>
</evidence>
<dbReference type="PANTHER" id="PTHR15458:SF5">
    <property type="entry name" value="PHOSPHATIDYLETHANOLAMINE N-METHYLTRANSFERASE"/>
    <property type="match status" value="1"/>
</dbReference>
<feature type="transmembrane region" description="Helical" evidence="16">
    <location>
        <begin position="34"/>
        <end position="53"/>
    </location>
</feature>
<dbReference type="Pfam" id="PF04191">
    <property type="entry name" value="PEMT"/>
    <property type="match status" value="1"/>
</dbReference>
<dbReference type="GO" id="GO:0005789">
    <property type="term" value="C:endoplasmic reticulum membrane"/>
    <property type="evidence" value="ECO:0007669"/>
    <property type="project" value="UniProtKB-SubCell"/>
</dbReference>
<keyword evidence="4" id="KW-0444">Lipid biosynthesis</keyword>
<evidence type="ECO:0000256" key="11">
    <source>
        <dbReference type="ARBA" id="ARBA00023098"/>
    </source>
</evidence>
<reference evidence="18" key="1">
    <citation type="submission" date="2006-10" db="EMBL/GenBank/DDBJ databases">
        <authorList>
            <person name="Amadeo P."/>
            <person name="Zhao Q."/>
            <person name="Wortman J."/>
            <person name="Fraser-Liggett C."/>
            <person name="Carlton J."/>
        </authorList>
    </citation>
    <scope>NUCLEOTIDE SEQUENCE</scope>
    <source>
        <strain evidence="18">G3</strain>
    </source>
</reference>
<evidence type="ECO:0000256" key="15">
    <source>
        <dbReference type="ARBA" id="ARBA00034137"/>
    </source>
</evidence>
<keyword evidence="6" id="KW-0808">Transferase</keyword>
<evidence type="ECO:0000256" key="6">
    <source>
        <dbReference type="ARBA" id="ARBA00022679"/>
    </source>
</evidence>
<evidence type="ECO:0000256" key="1">
    <source>
        <dbReference type="ARBA" id="ARBA00004477"/>
    </source>
</evidence>
<dbReference type="InterPro" id="IPR007318">
    <property type="entry name" value="Phopholipid_MeTrfase"/>
</dbReference>
<dbReference type="PANTHER" id="PTHR15458">
    <property type="entry name" value="PHOSPHATIDYLETHANOLAMINE N-METHYLTRANSFERASE"/>
    <property type="match status" value="1"/>
</dbReference>
<evidence type="ECO:0000256" key="14">
    <source>
        <dbReference type="ARBA" id="ARBA00023264"/>
    </source>
</evidence>
<evidence type="ECO:0000313" key="19">
    <source>
        <dbReference type="Proteomes" id="UP000001542"/>
    </source>
</evidence>
<keyword evidence="13" id="KW-0594">Phospholipid biosynthesis</keyword>
<dbReference type="EC" id="2.1.1.71" evidence="15"/>
<comment type="subcellular location">
    <subcellularLocation>
        <location evidence="1">Endoplasmic reticulum membrane</location>
        <topology evidence="1">Multi-pass membrane protein</topology>
    </subcellularLocation>
</comment>
<comment type="pathway">
    <text evidence="3">Lipid metabolism.</text>
</comment>
<dbReference type="InterPro" id="IPR024960">
    <property type="entry name" value="PEMT/MFAP"/>
</dbReference>
<protein>
    <recommendedName>
        <fullName evidence="15">phosphatidyl-N-methylethanolamine N-methyltransferase</fullName>
        <ecNumber evidence="15">2.1.1.71</ecNumber>
    </recommendedName>
</protein>
<evidence type="ECO:0000256" key="13">
    <source>
        <dbReference type="ARBA" id="ARBA00023209"/>
    </source>
</evidence>
<comment type="pathway">
    <text evidence="2">Phospholipid metabolism; phosphatidylcholine biosynthesis.</text>
</comment>
<keyword evidence="11" id="KW-0443">Lipid metabolism</keyword>
<dbReference type="EMBL" id="DS113386">
    <property type="protein sequence ID" value="EAY08039.1"/>
    <property type="molecule type" value="Genomic_DNA"/>
</dbReference>
<evidence type="ECO:0000256" key="8">
    <source>
        <dbReference type="ARBA" id="ARBA00022692"/>
    </source>
</evidence>
<organism evidence="18 19">
    <name type="scientific">Trichomonas vaginalis (strain ATCC PRA-98 / G3)</name>
    <dbReference type="NCBI Taxonomy" id="412133"/>
    <lineage>
        <taxon>Eukaryota</taxon>
        <taxon>Metamonada</taxon>
        <taxon>Parabasalia</taxon>
        <taxon>Trichomonadida</taxon>
        <taxon>Trichomonadidae</taxon>
        <taxon>Trichomonas</taxon>
    </lineage>
</organism>
<keyword evidence="17" id="KW-0732">Signal</keyword>
<evidence type="ECO:0000256" key="9">
    <source>
        <dbReference type="ARBA" id="ARBA00022824"/>
    </source>
</evidence>
<evidence type="ECO:0000256" key="2">
    <source>
        <dbReference type="ARBA" id="ARBA00004969"/>
    </source>
</evidence>
<dbReference type="GO" id="GO:0006656">
    <property type="term" value="P:phosphatidylcholine biosynthetic process"/>
    <property type="evidence" value="ECO:0007669"/>
    <property type="project" value="UniProtKB-UniPathway"/>
</dbReference>
<keyword evidence="10 16" id="KW-1133">Transmembrane helix</keyword>
<feature type="chain" id="PRO_5002643370" description="phosphatidyl-N-methylethanolamine N-methyltransferase" evidence="17">
    <location>
        <begin position="19"/>
        <end position="159"/>
    </location>
</feature>
<evidence type="ECO:0000256" key="12">
    <source>
        <dbReference type="ARBA" id="ARBA00023136"/>
    </source>
</evidence>
<evidence type="ECO:0000256" key="4">
    <source>
        <dbReference type="ARBA" id="ARBA00022516"/>
    </source>
</evidence>
<evidence type="ECO:0000313" key="18">
    <source>
        <dbReference type="EMBL" id="EAY08039.1"/>
    </source>
</evidence>
<evidence type="ECO:0000256" key="5">
    <source>
        <dbReference type="ARBA" id="ARBA00022603"/>
    </source>
</evidence>
<dbReference type="KEGG" id="tva:4765933"/>
<feature type="signal peptide" evidence="17">
    <location>
        <begin position="1"/>
        <end position="18"/>
    </location>
</feature>
<reference evidence="18" key="2">
    <citation type="journal article" date="2007" name="Science">
        <title>Draft genome sequence of the sexually transmitted pathogen Trichomonas vaginalis.</title>
        <authorList>
            <person name="Carlton J.M."/>
            <person name="Hirt R.P."/>
            <person name="Silva J.C."/>
            <person name="Delcher A.L."/>
            <person name="Schatz M."/>
            <person name="Zhao Q."/>
            <person name="Wortman J.R."/>
            <person name="Bidwell S.L."/>
            <person name="Alsmark U.C.M."/>
            <person name="Besteiro S."/>
            <person name="Sicheritz-Ponten T."/>
            <person name="Noel C.J."/>
            <person name="Dacks J.B."/>
            <person name="Foster P.G."/>
            <person name="Simillion C."/>
            <person name="Van de Peer Y."/>
            <person name="Miranda-Saavedra D."/>
            <person name="Barton G.J."/>
            <person name="Westrop G.D."/>
            <person name="Mueller S."/>
            <person name="Dessi D."/>
            <person name="Fiori P.L."/>
            <person name="Ren Q."/>
            <person name="Paulsen I."/>
            <person name="Zhang H."/>
            <person name="Bastida-Corcuera F.D."/>
            <person name="Simoes-Barbosa A."/>
            <person name="Brown M.T."/>
            <person name="Hayes R.D."/>
            <person name="Mukherjee M."/>
            <person name="Okumura C.Y."/>
            <person name="Schneider R."/>
            <person name="Smith A.J."/>
            <person name="Vanacova S."/>
            <person name="Villalvazo M."/>
            <person name="Haas B.J."/>
            <person name="Pertea M."/>
            <person name="Feldblyum T.V."/>
            <person name="Utterback T.R."/>
            <person name="Shu C.L."/>
            <person name="Osoegawa K."/>
            <person name="de Jong P.J."/>
            <person name="Hrdy I."/>
            <person name="Horvathova L."/>
            <person name="Zubacova Z."/>
            <person name="Dolezal P."/>
            <person name="Malik S.B."/>
            <person name="Logsdon J.M. Jr."/>
            <person name="Henze K."/>
            <person name="Gupta A."/>
            <person name="Wang C.C."/>
            <person name="Dunne R.L."/>
            <person name="Upcroft J.A."/>
            <person name="Upcroft P."/>
            <person name="White O."/>
            <person name="Salzberg S.L."/>
            <person name="Tang P."/>
            <person name="Chiu C.-H."/>
            <person name="Lee Y.-S."/>
            <person name="Embley T.M."/>
            <person name="Coombs G.H."/>
            <person name="Mottram J.C."/>
            <person name="Tachezy J."/>
            <person name="Fraser-Liggett C.M."/>
            <person name="Johnson P.J."/>
        </authorList>
    </citation>
    <scope>NUCLEOTIDE SEQUENCE [LARGE SCALE GENOMIC DNA]</scope>
    <source>
        <strain evidence="18">G3</strain>
    </source>
</reference>
<keyword evidence="12 16" id="KW-0472">Membrane</keyword>
<evidence type="ECO:0000256" key="17">
    <source>
        <dbReference type="SAM" id="SignalP"/>
    </source>
</evidence>
<gene>
    <name evidence="18" type="ORF">TVAG_463190</name>
</gene>